<evidence type="ECO:0000259" key="2">
    <source>
        <dbReference type="Pfam" id="PF17648"/>
    </source>
</evidence>
<feature type="domain" description="Luciferase" evidence="2">
    <location>
        <begin position="217"/>
        <end position="289"/>
    </location>
</feature>
<dbReference type="PANTHER" id="PTHR38695:SF1">
    <property type="entry name" value="AMINO ACID PERMEASE_ SLC12A DOMAIN-CONTAINING PROTEIN"/>
    <property type="match status" value="1"/>
</dbReference>
<name>A0AAN7V3R7_9PEZI</name>
<reference evidence="3 4" key="1">
    <citation type="submission" date="2023-10" db="EMBL/GenBank/DDBJ databases">
        <title>Draft genome sequence of Xylaria bambusicola isolate GMP-LS, the root and basal stem rot pathogen of sugarcane in Indonesia.</title>
        <authorList>
            <person name="Selvaraj P."/>
            <person name="Muralishankar V."/>
            <person name="Muruganantham S."/>
            <person name="Sp S."/>
            <person name="Haryani S."/>
            <person name="Lau K.J.X."/>
            <person name="Naqvi N.I."/>
        </authorList>
    </citation>
    <scope>NUCLEOTIDE SEQUENCE [LARGE SCALE GENOMIC DNA]</scope>
    <source>
        <strain evidence="3">GMP-LS</strain>
    </source>
</reference>
<dbReference type="InterPro" id="IPR048273">
    <property type="entry name" value="Luciferase"/>
</dbReference>
<evidence type="ECO:0000313" key="4">
    <source>
        <dbReference type="Proteomes" id="UP001305414"/>
    </source>
</evidence>
<protein>
    <recommendedName>
        <fullName evidence="2">Luciferase domain-containing protein</fullName>
    </recommendedName>
</protein>
<organism evidence="3 4">
    <name type="scientific">Xylaria bambusicola</name>
    <dbReference type="NCBI Taxonomy" id="326684"/>
    <lineage>
        <taxon>Eukaryota</taxon>
        <taxon>Fungi</taxon>
        <taxon>Dikarya</taxon>
        <taxon>Ascomycota</taxon>
        <taxon>Pezizomycotina</taxon>
        <taxon>Sordariomycetes</taxon>
        <taxon>Xylariomycetidae</taxon>
        <taxon>Xylariales</taxon>
        <taxon>Xylariaceae</taxon>
        <taxon>Xylaria</taxon>
    </lineage>
</organism>
<feature type="compositionally biased region" description="Polar residues" evidence="1">
    <location>
        <begin position="139"/>
        <end position="152"/>
    </location>
</feature>
<evidence type="ECO:0000256" key="1">
    <source>
        <dbReference type="SAM" id="MobiDB-lite"/>
    </source>
</evidence>
<feature type="compositionally biased region" description="Low complexity" evidence="1">
    <location>
        <begin position="84"/>
        <end position="99"/>
    </location>
</feature>
<proteinExistence type="predicted"/>
<dbReference type="PANTHER" id="PTHR38695">
    <property type="entry name" value="AMINO ACID PERMEASE_ SLC12A DOMAIN-CONTAINING PROTEIN"/>
    <property type="match status" value="1"/>
</dbReference>
<dbReference type="EMBL" id="JAWHQM010000045">
    <property type="protein sequence ID" value="KAK5634849.1"/>
    <property type="molecule type" value="Genomic_DNA"/>
</dbReference>
<dbReference type="AlphaFoldDB" id="A0AAN7V3R7"/>
<comment type="caution">
    <text evidence="3">The sequence shown here is derived from an EMBL/GenBank/DDBJ whole genome shotgun (WGS) entry which is preliminary data.</text>
</comment>
<gene>
    <name evidence="3" type="ORF">RRF57_010562</name>
</gene>
<sequence>MEHLQTALRSAGTNPQRLVFTTTAATAVVALLAYSRHCYVAWHALGEGGIPHSPRGWLINVFAHLIARRDPRAVPAPYEKTIPSSTSTSTSNTTTTTTTAFNLSASEEARYSPHAKTSYLKPLPPRSSPRPTVPGTVVPQRQTSETATASTVSRQNAYLSALALSNPSLFTIKPSALESPKFTALWLSPSSSSSSPPPPGSEQVNLELAKWLPPQARGETAHVHHEGSTHACLSLPDAAEVVRKGWGERHRMSGVGGMLPWGYVLLYAPRGEGKDGKSDWEVWKAVVVAAARVVAKSAGFEGEIIVPE</sequence>
<keyword evidence="4" id="KW-1185">Reference proteome</keyword>
<evidence type="ECO:0000313" key="3">
    <source>
        <dbReference type="EMBL" id="KAK5634849.1"/>
    </source>
</evidence>
<dbReference type="InterPro" id="IPR040841">
    <property type="entry name" value="Luciferase_dom"/>
</dbReference>
<feature type="compositionally biased region" description="Pro residues" evidence="1">
    <location>
        <begin position="122"/>
        <end position="132"/>
    </location>
</feature>
<dbReference type="Proteomes" id="UP001305414">
    <property type="component" value="Unassembled WGS sequence"/>
</dbReference>
<accession>A0AAN7V3R7</accession>
<dbReference type="Pfam" id="PF17648">
    <property type="entry name" value="Luciferase"/>
    <property type="match status" value="1"/>
</dbReference>
<feature type="region of interest" description="Disordered" evidence="1">
    <location>
        <begin position="78"/>
        <end position="152"/>
    </location>
</feature>